<evidence type="ECO:0000313" key="3">
    <source>
        <dbReference type="EMBL" id="RKD32564.1"/>
    </source>
</evidence>
<sequence>MECEEIKRKISMYFEERLSELDVKYVKEHIKICENCRLEFKEMEILFDILSNHETVYPPIDFTDKVINIIKKKNQSISLEKWGKSLIAAGIILALLNFASIGNIVDEISLYAYKSSLTITEKVSQPVIEISNSIKNLKGFIK</sequence>
<evidence type="ECO:0000259" key="2">
    <source>
        <dbReference type="Pfam" id="PF13490"/>
    </source>
</evidence>
<keyword evidence="1" id="KW-1133">Transmembrane helix</keyword>
<evidence type="ECO:0000313" key="4">
    <source>
        <dbReference type="Proteomes" id="UP000284177"/>
    </source>
</evidence>
<proteinExistence type="predicted"/>
<protein>
    <recommendedName>
        <fullName evidence="2">Putative zinc-finger domain-containing protein</fullName>
    </recommendedName>
</protein>
<comment type="caution">
    <text evidence="3">The sequence shown here is derived from an EMBL/GenBank/DDBJ whole genome shotgun (WGS) entry which is preliminary data.</text>
</comment>
<evidence type="ECO:0000256" key="1">
    <source>
        <dbReference type="SAM" id="Phobius"/>
    </source>
</evidence>
<name>A0A419T4V0_9FIRM</name>
<dbReference type="Proteomes" id="UP000284177">
    <property type="component" value="Unassembled WGS sequence"/>
</dbReference>
<dbReference type="AlphaFoldDB" id="A0A419T4V0"/>
<feature type="transmembrane region" description="Helical" evidence="1">
    <location>
        <begin position="86"/>
        <end position="105"/>
    </location>
</feature>
<accession>A0A419T4V0</accession>
<dbReference type="InterPro" id="IPR027383">
    <property type="entry name" value="Znf_put"/>
</dbReference>
<feature type="domain" description="Putative zinc-finger" evidence="2">
    <location>
        <begin position="3"/>
        <end position="37"/>
    </location>
</feature>
<gene>
    <name evidence="3" type="ORF">BET03_10840</name>
</gene>
<reference evidence="3 4" key="1">
    <citation type="submission" date="2016-08" db="EMBL/GenBank/DDBJ databases">
        <title>Novel Firmicutes and Novel Genomes.</title>
        <authorList>
            <person name="Poppleton D.I."/>
            <person name="Gribaldo S."/>
        </authorList>
    </citation>
    <scope>NUCLEOTIDE SEQUENCE [LARGE SCALE GENOMIC DNA]</scope>
    <source>
        <strain evidence="3 4">CTT3</strain>
    </source>
</reference>
<dbReference type="OrthoDB" id="2084847at2"/>
<organism evidence="3 4">
    <name type="scientific">Thermohalobacter berrensis</name>
    <dbReference type="NCBI Taxonomy" id="99594"/>
    <lineage>
        <taxon>Bacteria</taxon>
        <taxon>Bacillati</taxon>
        <taxon>Bacillota</taxon>
        <taxon>Tissierellia</taxon>
        <taxon>Tissierellales</taxon>
        <taxon>Thermohalobacteraceae</taxon>
        <taxon>Thermohalobacter</taxon>
    </lineage>
</organism>
<keyword evidence="1" id="KW-0472">Membrane</keyword>
<keyword evidence="1" id="KW-0812">Transmembrane</keyword>
<keyword evidence="4" id="KW-1185">Reference proteome</keyword>
<dbReference type="Pfam" id="PF13490">
    <property type="entry name" value="zf-HC2"/>
    <property type="match status" value="1"/>
</dbReference>
<dbReference type="EMBL" id="MCIB01000010">
    <property type="protein sequence ID" value="RKD32564.1"/>
    <property type="molecule type" value="Genomic_DNA"/>
</dbReference>
<dbReference type="RefSeq" id="WP_120168417.1">
    <property type="nucleotide sequence ID" value="NZ_MCIB01000010.1"/>
</dbReference>